<evidence type="ECO:0000313" key="8">
    <source>
        <dbReference type="Proteomes" id="UP000001693"/>
    </source>
</evidence>
<dbReference type="AlphaFoldDB" id="B1XXS5"/>
<dbReference type="GO" id="GO:0006310">
    <property type="term" value="P:DNA recombination"/>
    <property type="evidence" value="ECO:0007669"/>
    <property type="project" value="UniProtKB-KW"/>
</dbReference>
<dbReference type="GO" id="GO:0003677">
    <property type="term" value="F:DNA binding"/>
    <property type="evidence" value="ECO:0007669"/>
    <property type="project" value="UniProtKB-UniRule"/>
</dbReference>
<evidence type="ECO:0000313" key="7">
    <source>
        <dbReference type="EMBL" id="ACB36394.1"/>
    </source>
</evidence>
<dbReference type="Pfam" id="PF13495">
    <property type="entry name" value="Phage_int_SAM_4"/>
    <property type="match status" value="1"/>
</dbReference>
<name>B1XXS5_LEPCP</name>
<keyword evidence="2 4" id="KW-0238">DNA-binding</keyword>
<dbReference type="Proteomes" id="UP000001693">
    <property type="component" value="Chromosome"/>
</dbReference>
<dbReference type="STRING" id="395495.Lcho_4142"/>
<keyword evidence="3" id="KW-0233">DNA recombination</keyword>
<organism evidence="7 8">
    <name type="scientific">Leptothrix cholodnii (strain ATCC 51168 / LMG 8142 / SP-6)</name>
    <name type="common">Leptothrix discophora (strain SP-6)</name>
    <dbReference type="NCBI Taxonomy" id="395495"/>
    <lineage>
        <taxon>Bacteria</taxon>
        <taxon>Pseudomonadati</taxon>
        <taxon>Pseudomonadota</taxon>
        <taxon>Betaproteobacteria</taxon>
        <taxon>Burkholderiales</taxon>
        <taxon>Sphaerotilaceae</taxon>
        <taxon>Leptothrix</taxon>
    </lineage>
</organism>
<dbReference type="InterPro" id="IPR002104">
    <property type="entry name" value="Integrase_catalytic"/>
</dbReference>
<dbReference type="KEGG" id="lch:Lcho_4142"/>
<dbReference type="Gene3D" id="1.10.443.10">
    <property type="entry name" value="Intergrase catalytic core"/>
    <property type="match status" value="1"/>
</dbReference>
<dbReference type="InterPro" id="IPR044068">
    <property type="entry name" value="CB"/>
</dbReference>
<evidence type="ECO:0000256" key="1">
    <source>
        <dbReference type="ARBA" id="ARBA00022908"/>
    </source>
</evidence>
<feature type="domain" description="Tyr recombinase" evidence="5">
    <location>
        <begin position="96"/>
        <end position="156"/>
    </location>
</feature>
<dbReference type="InterPro" id="IPR013762">
    <property type="entry name" value="Integrase-like_cat_sf"/>
</dbReference>
<evidence type="ECO:0000256" key="3">
    <source>
        <dbReference type="ARBA" id="ARBA00023172"/>
    </source>
</evidence>
<dbReference type="PROSITE" id="PS51898">
    <property type="entry name" value="TYR_RECOMBINASE"/>
    <property type="match status" value="1"/>
</dbReference>
<dbReference type="SUPFAM" id="SSF56349">
    <property type="entry name" value="DNA breaking-rejoining enzymes"/>
    <property type="match status" value="1"/>
</dbReference>
<protein>
    <submittedName>
        <fullName evidence="7">Integron integrase</fullName>
    </submittedName>
</protein>
<dbReference type="HOGENOM" id="CLU_027562_37_1_4"/>
<dbReference type="GO" id="GO:0015074">
    <property type="term" value="P:DNA integration"/>
    <property type="evidence" value="ECO:0007669"/>
    <property type="project" value="UniProtKB-KW"/>
</dbReference>
<sequence>MVRLREALRVRHYSLRTEQAYADWAKRYIRFHGLRHPMEMGSAEVMAFLTYLAAERGVSSSTQSQAKAALLFLYRQVLGIDLPWTGELISAKSTRRLPVVLTPREVEQLLHELNGTMWLVVALLDGTGMRLLEGLRLRVKDIEFVRCSALPTCRPP</sequence>
<dbReference type="EMBL" id="CP001013">
    <property type="protein sequence ID" value="ACB36394.1"/>
    <property type="molecule type" value="Genomic_DNA"/>
</dbReference>
<gene>
    <name evidence="7" type="ordered locus">Lcho_4142</name>
</gene>
<evidence type="ECO:0000259" key="5">
    <source>
        <dbReference type="PROSITE" id="PS51898"/>
    </source>
</evidence>
<evidence type="ECO:0000259" key="6">
    <source>
        <dbReference type="PROSITE" id="PS51900"/>
    </source>
</evidence>
<reference evidence="7 8" key="1">
    <citation type="submission" date="2008-03" db="EMBL/GenBank/DDBJ databases">
        <title>Complete sequence of Leptothrix cholodnii SP-6.</title>
        <authorList>
            <consortium name="US DOE Joint Genome Institute"/>
            <person name="Copeland A."/>
            <person name="Lucas S."/>
            <person name="Lapidus A."/>
            <person name="Glavina del Rio T."/>
            <person name="Dalin E."/>
            <person name="Tice H."/>
            <person name="Bruce D."/>
            <person name="Goodwin L."/>
            <person name="Pitluck S."/>
            <person name="Chertkov O."/>
            <person name="Brettin T."/>
            <person name="Detter J.C."/>
            <person name="Han C."/>
            <person name="Kuske C.R."/>
            <person name="Schmutz J."/>
            <person name="Larimer F."/>
            <person name="Land M."/>
            <person name="Hauser L."/>
            <person name="Kyrpides N."/>
            <person name="Lykidis A."/>
            <person name="Emerson D."/>
            <person name="Richardson P."/>
        </authorList>
    </citation>
    <scope>NUCLEOTIDE SEQUENCE [LARGE SCALE GENOMIC DNA]</scope>
    <source>
        <strain evidence="8">ATCC 51168 / LMG 8142 / SP-6</strain>
    </source>
</reference>
<evidence type="ECO:0000256" key="2">
    <source>
        <dbReference type="ARBA" id="ARBA00023125"/>
    </source>
</evidence>
<accession>B1XXS5</accession>
<dbReference type="Gene3D" id="1.10.150.130">
    <property type="match status" value="1"/>
</dbReference>
<keyword evidence="8" id="KW-1185">Reference proteome</keyword>
<feature type="domain" description="Core-binding (CB)" evidence="6">
    <location>
        <begin position="1"/>
        <end position="78"/>
    </location>
</feature>
<dbReference type="eggNOG" id="COG4974">
    <property type="taxonomic scope" value="Bacteria"/>
</dbReference>
<dbReference type="PROSITE" id="PS51900">
    <property type="entry name" value="CB"/>
    <property type="match status" value="1"/>
</dbReference>
<dbReference type="InterPro" id="IPR010998">
    <property type="entry name" value="Integrase_recombinase_N"/>
</dbReference>
<dbReference type="InterPro" id="IPR004107">
    <property type="entry name" value="Integrase_SAM-like_N"/>
</dbReference>
<evidence type="ECO:0000256" key="4">
    <source>
        <dbReference type="PROSITE-ProRule" id="PRU01248"/>
    </source>
</evidence>
<proteinExistence type="predicted"/>
<keyword evidence="1" id="KW-0229">DNA integration</keyword>
<dbReference type="InterPro" id="IPR011010">
    <property type="entry name" value="DNA_brk_join_enz"/>
</dbReference>